<proteinExistence type="predicted"/>
<name>A0A5C6B0X9_9BACT</name>
<protein>
    <submittedName>
        <fullName evidence="1">Uncharacterized protein</fullName>
    </submittedName>
</protein>
<keyword evidence="2" id="KW-1185">Reference proteome</keyword>
<evidence type="ECO:0000313" key="1">
    <source>
        <dbReference type="EMBL" id="TWU05813.1"/>
    </source>
</evidence>
<organism evidence="1 2">
    <name type="scientific">Stieleria varia</name>
    <dbReference type="NCBI Taxonomy" id="2528005"/>
    <lineage>
        <taxon>Bacteria</taxon>
        <taxon>Pseudomonadati</taxon>
        <taxon>Planctomycetota</taxon>
        <taxon>Planctomycetia</taxon>
        <taxon>Pirellulales</taxon>
        <taxon>Pirellulaceae</taxon>
        <taxon>Stieleria</taxon>
    </lineage>
</organism>
<dbReference type="EMBL" id="SJPN01000002">
    <property type="protein sequence ID" value="TWU05813.1"/>
    <property type="molecule type" value="Genomic_DNA"/>
</dbReference>
<dbReference type="AlphaFoldDB" id="A0A5C6B0X9"/>
<reference evidence="1 2" key="1">
    <citation type="submission" date="2019-02" db="EMBL/GenBank/DDBJ databases">
        <title>Deep-cultivation of Planctomycetes and their phenomic and genomic characterization uncovers novel biology.</title>
        <authorList>
            <person name="Wiegand S."/>
            <person name="Jogler M."/>
            <person name="Boedeker C."/>
            <person name="Pinto D."/>
            <person name="Vollmers J."/>
            <person name="Rivas-Marin E."/>
            <person name="Kohn T."/>
            <person name="Peeters S.H."/>
            <person name="Heuer A."/>
            <person name="Rast P."/>
            <person name="Oberbeckmann S."/>
            <person name="Bunk B."/>
            <person name="Jeske O."/>
            <person name="Meyerdierks A."/>
            <person name="Storesund J.E."/>
            <person name="Kallscheuer N."/>
            <person name="Luecker S."/>
            <person name="Lage O.M."/>
            <person name="Pohl T."/>
            <person name="Merkel B.J."/>
            <person name="Hornburger P."/>
            <person name="Mueller R.-W."/>
            <person name="Bruemmer F."/>
            <person name="Labrenz M."/>
            <person name="Spormann A.M."/>
            <person name="Op Den Camp H."/>
            <person name="Overmann J."/>
            <person name="Amann R."/>
            <person name="Jetten M.S.M."/>
            <person name="Mascher T."/>
            <person name="Medema M.H."/>
            <person name="Devos D.P."/>
            <person name="Kaster A.-K."/>
            <person name="Ovreas L."/>
            <person name="Rohde M."/>
            <person name="Galperin M.Y."/>
            <person name="Jogler C."/>
        </authorList>
    </citation>
    <scope>NUCLEOTIDE SEQUENCE [LARGE SCALE GENOMIC DNA]</scope>
    <source>
        <strain evidence="1 2">Pla52n</strain>
    </source>
</reference>
<accession>A0A5C6B0X9</accession>
<evidence type="ECO:0000313" key="2">
    <source>
        <dbReference type="Proteomes" id="UP000320176"/>
    </source>
</evidence>
<sequence length="95" mass="10963">MAATLNTIAFTSPPPANRRRRFAVGKFCLRALVAVSCFLRRDKLDGRSFESGKGERRSIRTSLITDLPVPGRPTTRHKPPCWLWTRSVSWIFCWW</sequence>
<dbReference type="Proteomes" id="UP000320176">
    <property type="component" value="Unassembled WGS sequence"/>
</dbReference>
<gene>
    <name evidence="1" type="ORF">Pla52n_15280</name>
</gene>
<comment type="caution">
    <text evidence="1">The sequence shown here is derived from an EMBL/GenBank/DDBJ whole genome shotgun (WGS) entry which is preliminary data.</text>
</comment>